<feature type="region of interest" description="Disordered" evidence="1">
    <location>
        <begin position="117"/>
        <end position="150"/>
    </location>
</feature>
<keyword evidence="3" id="KW-1185">Reference proteome</keyword>
<proteinExistence type="predicted"/>
<gene>
    <name evidence="2" type="ORF">V6N11_017935</name>
</gene>
<evidence type="ECO:0000256" key="1">
    <source>
        <dbReference type="SAM" id="MobiDB-lite"/>
    </source>
</evidence>
<protein>
    <submittedName>
        <fullName evidence="2">Uncharacterized protein</fullName>
    </submittedName>
</protein>
<organism evidence="2 3">
    <name type="scientific">Hibiscus sabdariffa</name>
    <name type="common">roselle</name>
    <dbReference type="NCBI Taxonomy" id="183260"/>
    <lineage>
        <taxon>Eukaryota</taxon>
        <taxon>Viridiplantae</taxon>
        <taxon>Streptophyta</taxon>
        <taxon>Embryophyta</taxon>
        <taxon>Tracheophyta</taxon>
        <taxon>Spermatophyta</taxon>
        <taxon>Magnoliopsida</taxon>
        <taxon>eudicotyledons</taxon>
        <taxon>Gunneridae</taxon>
        <taxon>Pentapetalae</taxon>
        <taxon>rosids</taxon>
        <taxon>malvids</taxon>
        <taxon>Malvales</taxon>
        <taxon>Malvaceae</taxon>
        <taxon>Malvoideae</taxon>
        <taxon>Hibiscus</taxon>
    </lineage>
</organism>
<dbReference type="EMBL" id="JBBPBN010000008">
    <property type="protein sequence ID" value="KAK9032893.1"/>
    <property type="molecule type" value="Genomic_DNA"/>
</dbReference>
<comment type="caution">
    <text evidence="2">The sequence shown here is derived from an EMBL/GenBank/DDBJ whole genome shotgun (WGS) entry which is preliminary data.</text>
</comment>
<feature type="compositionally biased region" description="Basic and acidic residues" evidence="1">
    <location>
        <begin position="117"/>
        <end position="127"/>
    </location>
</feature>
<evidence type="ECO:0000313" key="3">
    <source>
        <dbReference type="Proteomes" id="UP001396334"/>
    </source>
</evidence>
<sequence>MDAKGRIFVSRHVKFDENNFPFAANLSIATPHVQPVRFRSSSFPVAALGKKTTDTVIQQQQHDTLHQQANEDGLGGQVSEVSEVEESIHQEQINDGLATGLAAYTSVAQEVVSKEAQEVVSGEEDRSSPVVVDTNVADGGGPDNVDSGDSSDQVVVKGSLFVGAVCLATGASSTIST</sequence>
<reference evidence="2 3" key="1">
    <citation type="journal article" date="2024" name="G3 (Bethesda)">
        <title>Genome assembly of Hibiscus sabdariffa L. provides insights into metabolisms of medicinal natural products.</title>
        <authorList>
            <person name="Kim T."/>
        </authorList>
    </citation>
    <scope>NUCLEOTIDE SEQUENCE [LARGE SCALE GENOMIC DNA]</scope>
    <source>
        <strain evidence="2">TK-2024</strain>
        <tissue evidence="2">Old leaves</tissue>
    </source>
</reference>
<name>A0ABR2T5V8_9ROSI</name>
<dbReference type="Proteomes" id="UP001396334">
    <property type="component" value="Unassembled WGS sequence"/>
</dbReference>
<accession>A0ABR2T5V8</accession>
<evidence type="ECO:0000313" key="2">
    <source>
        <dbReference type="EMBL" id="KAK9032893.1"/>
    </source>
</evidence>